<protein>
    <submittedName>
        <fullName evidence="1">Uncharacterized protein</fullName>
    </submittedName>
</protein>
<sequence length="84" mass="9969">MFEGRMKKEDVEELVDVVMDSIVSSLEKNTPRLVGIIMMVLKQFDEQLQKMAEEDGTYSTWKEFMEAMRSLQEKYERSGYEGYR</sequence>
<dbReference type="AlphaFoldDB" id="A0A520KYV8"/>
<reference evidence="1 2" key="1">
    <citation type="journal article" date="2019" name="Nat. Microbiol.">
        <title>Wide diversity of methane and short-chain alkane metabolisms in uncultured archaea.</title>
        <authorList>
            <person name="Borrel G."/>
            <person name="Adam P.S."/>
            <person name="McKay L.J."/>
            <person name="Chen L.X."/>
            <person name="Sierra-Garcia I.N."/>
            <person name="Sieber C.M."/>
            <person name="Letourneur Q."/>
            <person name="Ghozlane A."/>
            <person name="Andersen G.L."/>
            <person name="Li W.J."/>
            <person name="Hallam S.J."/>
            <person name="Muyzer G."/>
            <person name="de Oliveira V.M."/>
            <person name="Inskeep W.P."/>
            <person name="Banfield J.F."/>
            <person name="Gribaldo S."/>
        </authorList>
    </citation>
    <scope>NUCLEOTIDE SEQUENCE [LARGE SCALE GENOMIC DNA]</scope>
    <source>
        <strain evidence="1">NM1b</strain>
    </source>
</reference>
<dbReference type="Proteomes" id="UP000320766">
    <property type="component" value="Unassembled WGS sequence"/>
</dbReference>
<evidence type="ECO:0000313" key="2">
    <source>
        <dbReference type="Proteomes" id="UP000320766"/>
    </source>
</evidence>
<name>A0A520KYV8_9EURY</name>
<dbReference type="EMBL" id="RXIL01000009">
    <property type="protein sequence ID" value="RZN73495.1"/>
    <property type="molecule type" value="Genomic_DNA"/>
</dbReference>
<evidence type="ECO:0000313" key="1">
    <source>
        <dbReference type="EMBL" id="RZN73495.1"/>
    </source>
</evidence>
<proteinExistence type="predicted"/>
<organism evidence="1 2">
    <name type="scientific">Candidatus Methanolliviera hydrocarbonicum</name>
    <dbReference type="NCBI Taxonomy" id="2491085"/>
    <lineage>
        <taxon>Archaea</taxon>
        <taxon>Methanobacteriati</taxon>
        <taxon>Methanobacteriota</taxon>
        <taxon>Candidatus Methanoliparia</taxon>
        <taxon>Candidatus Methanoliparales</taxon>
        <taxon>Candidatus Methanollivieraceae</taxon>
        <taxon>Candidatus Methanolliviera</taxon>
    </lineage>
</organism>
<comment type="caution">
    <text evidence="1">The sequence shown here is derived from an EMBL/GenBank/DDBJ whole genome shotgun (WGS) entry which is preliminary data.</text>
</comment>
<gene>
    <name evidence="1" type="ORF">EF807_00625</name>
</gene>
<accession>A0A520KYV8</accession>